<dbReference type="STRING" id="1423806.FD15_GL002176"/>
<dbReference type="PANTHER" id="PTHR46795">
    <property type="entry name" value="ABC TRANSPORTER PERMEASE-RELATED-RELATED"/>
    <property type="match status" value="1"/>
</dbReference>
<feature type="domain" description="ABC3 transporter permease C-terminal" evidence="7">
    <location>
        <begin position="58"/>
        <end position="178"/>
    </location>
</feature>
<dbReference type="GO" id="GO:0055085">
    <property type="term" value="P:transmembrane transport"/>
    <property type="evidence" value="ECO:0007669"/>
    <property type="project" value="UniProtKB-UniRule"/>
</dbReference>
<feature type="transmembrane region" description="Helical" evidence="6">
    <location>
        <begin position="281"/>
        <end position="305"/>
    </location>
</feature>
<accession>A0A023CV02</accession>
<keyword evidence="6" id="KW-0813">Transport</keyword>
<keyword evidence="3 6" id="KW-0812">Transmembrane</keyword>
<keyword evidence="2 6" id="KW-1003">Cell membrane</keyword>
<evidence type="ECO:0000256" key="1">
    <source>
        <dbReference type="ARBA" id="ARBA00004651"/>
    </source>
</evidence>
<comment type="subcellular location">
    <subcellularLocation>
        <location evidence="1 6">Cell membrane</location>
        <topology evidence="1 6">Multi-pass membrane protein</topology>
    </subcellularLocation>
</comment>
<dbReference type="PANTHER" id="PTHR46795:SF3">
    <property type="entry name" value="ABC TRANSPORTER PERMEASE"/>
    <property type="match status" value="1"/>
</dbReference>
<reference evidence="8 9" key="1">
    <citation type="journal article" date="2015" name="Genome Announc.">
        <title>Expanding the biotechnology potential of lactobacilli through comparative genomics of 213 strains and associated genera.</title>
        <authorList>
            <person name="Sun Z."/>
            <person name="Harris H.M."/>
            <person name="McCann A."/>
            <person name="Guo C."/>
            <person name="Argimon S."/>
            <person name="Zhang W."/>
            <person name="Yang X."/>
            <person name="Jeffery I.B."/>
            <person name="Cooney J.C."/>
            <person name="Kagawa T.F."/>
            <person name="Liu W."/>
            <person name="Song Y."/>
            <person name="Salvetti E."/>
            <person name="Wrobel A."/>
            <person name="Rasinkangas P."/>
            <person name="Parkhill J."/>
            <person name="Rea M.C."/>
            <person name="O'Sullivan O."/>
            <person name="Ritari J."/>
            <person name="Douillard F.P."/>
            <person name="Paul Ross R."/>
            <person name="Yang R."/>
            <person name="Briner A.E."/>
            <person name="Felis G.E."/>
            <person name="de Vos W.M."/>
            <person name="Barrangou R."/>
            <person name="Klaenhammer T.R."/>
            <person name="Caufield P.W."/>
            <person name="Cui Y."/>
            <person name="Zhang H."/>
            <person name="O'Toole P.W."/>
        </authorList>
    </citation>
    <scope>NUCLEOTIDE SEQUENCE [LARGE SCALE GENOMIC DNA]</scope>
    <source>
        <strain evidence="8 9">DSM 21376</strain>
    </source>
</reference>
<keyword evidence="9" id="KW-1185">Reference proteome</keyword>
<sequence length="642" mass="72157">MIHLKLAWHGITHHKKEYGPFLLASVVLIAINFIFWNISMNKTLKGMALGNATVEITNIAIVFISLVSLFLIFYANSFLIKQRGEELGLYNMIGLGNGDLRWILTIETILLYIVSLVAGIISGFIFLKLAFLILQRLLRLKVSLDQFEPCAVVMTIIIFALIFLMLLFYNFYRVHTVNPIHLWNQSFQGEKEPQAKKVLAILGVIVLGLGYWISVKTKPTTGAFVSFVFAVILVLIGTYLLFIVGSISFLKILKKQNKIYYKPNHFISISGMLFRMKQNGAGLASICLLCTSILVTMVGTLSLYVGENKLIKSWNPLDIMFTTQKRLTAEQIRTIDKTAAKYHISLGPKQHLTVTTPSPGSIADDKFEENNIMHATHQLSTLTLADYNRIQGTKTDLKKDQVLLYTASSKFNRKSIFIRGQRYHVKKINSFKIAFNYQHSVFQAAFIVVANEAISKKINPQPKLEISGFNLTGSETNQLKFANSLQKKMKLDNESYTAAPISKSLFQSLFGSLLFIGSLVSMTLIFATALIIYYKQLSEGYADRQRFQTMQQVGLSQEETKNAIRSQVSLVFMLPIVGAIIHFVFCIPLLKSILSLFSMYSTKVLAGVSSATLVVLAGGYLCIYLLTTNVYQQLVNKKDPRL</sequence>
<dbReference type="AlphaFoldDB" id="A0A023CV02"/>
<feature type="transmembrane region" description="Helical" evidence="6">
    <location>
        <begin position="198"/>
        <end position="215"/>
    </location>
</feature>
<dbReference type="Proteomes" id="UP000050961">
    <property type="component" value="Unassembled WGS sequence"/>
</dbReference>
<evidence type="ECO:0000256" key="3">
    <source>
        <dbReference type="ARBA" id="ARBA00022692"/>
    </source>
</evidence>
<evidence type="ECO:0000256" key="2">
    <source>
        <dbReference type="ARBA" id="ARBA00022475"/>
    </source>
</evidence>
<evidence type="ECO:0000256" key="4">
    <source>
        <dbReference type="ARBA" id="ARBA00022989"/>
    </source>
</evidence>
<keyword evidence="4 6" id="KW-1133">Transmembrane helix</keyword>
<comment type="similarity">
    <text evidence="6">Belongs to the ABC-4 integral membrane protein family.</text>
</comment>
<feature type="transmembrane region" description="Helical" evidence="6">
    <location>
        <begin position="570"/>
        <end position="590"/>
    </location>
</feature>
<dbReference type="PATRIC" id="fig|1423806.3.peg.2222"/>
<evidence type="ECO:0000256" key="6">
    <source>
        <dbReference type="PIRNR" id="PIRNR018968"/>
    </source>
</evidence>
<evidence type="ECO:0000313" key="8">
    <source>
        <dbReference type="EMBL" id="KRN05613.1"/>
    </source>
</evidence>
<evidence type="ECO:0000313" key="9">
    <source>
        <dbReference type="Proteomes" id="UP000050961"/>
    </source>
</evidence>
<evidence type="ECO:0000259" key="7">
    <source>
        <dbReference type="Pfam" id="PF02687"/>
    </source>
</evidence>
<dbReference type="InterPro" id="IPR052536">
    <property type="entry name" value="ABC-4_Integral_Memb_Prot"/>
</dbReference>
<feature type="transmembrane region" description="Helical" evidence="6">
    <location>
        <begin position="151"/>
        <end position="172"/>
    </location>
</feature>
<dbReference type="PIRSF" id="PIRSF018968">
    <property type="entry name" value="ABC_permease_BceB"/>
    <property type="match status" value="1"/>
</dbReference>
<dbReference type="InterPro" id="IPR003838">
    <property type="entry name" value="ABC3_permease_C"/>
</dbReference>
<feature type="transmembrane region" description="Helical" evidence="6">
    <location>
        <begin position="59"/>
        <end position="80"/>
    </location>
</feature>
<feature type="transmembrane region" description="Helical" evidence="6">
    <location>
        <begin position="21"/>
        <end position="39"/>
    </location>
</feature>
<gene>
    <name evidence="8" type="ORF">FD15_GL002176</name>
</gene>
<evidence type="ECO:0000256" key="5">
    <source>
        <dbReference type="ARBA" id="ARBA00023136"/>
    </source>
</evidence>
<dbReference type="OrthoDB" id="1705903at2"/>
<feature type="transmembrane region" description="Helical" evidence="6">
    <location>
        <begin position="509"/>
        <end position="534"/>
    </location>
</feature>
<proteinExistence type="inferred from homology"/>
<dbReference type="EMBL" id="AYZF01000017">
    <property type="protein sequence ID" value="KRN05613.1"/>
    <property type="molecule type" value="Genomic_DNA"/>
</dbReference>
<dbReference type="InterPro" id="IPR027022">
    <property type="entry name" value="ABC_permease_BceB-typ"/>
</dbReference>
<dbReference type="GO" id="GO:0005886">
    <property type="term" value="C:plasma membrane"/>
    <property type="evidence" value="ECO:0007669"/>
    <property type="project" value="UniProtKB-SubCell"/>
</dbReference>
<feature type="transmembrane region" description="Helical" evidence="6">
    <location>
        <begin position="610"/>
        <end position="631"/>
    </location>
</feature>
<feature type="transmembrane region" description="Helical" evidence="6">
    <location>
        <begin position="227"/>
        <end position="250"/>
    </location>
</feature>
<protein>
    <submittedName>
        <fullName evidence="8">Efflux ABC transporter, permease protein</fullName>
    </submittedName>
</protein>
<dbReference type="eggNOG" id="COG0577">
    <property type="taxonomic scope" value="Bacteria"/>
</dbReference>
<keyword evidence="5 6" id="KW-0472">Membrane</keyword>
<feature type="transmembrane region" description="Helical" evidence="6">
    <location>
        <begin position="109"/>
        <end position="131"/>
    </location>
</feature>
<dbReference type="Pfam" id="PF02687">
    <property type="entry name" value="FtsX"/>
    <property type="match status" value="1"/>
</dbReference>
<comment type="caution">
    <text evidence="8">The sequence shown here is derived from an EMBL/GenBank/DDBJ whole genome shotgun (WGS) entry which is preliminary data.</text>
</comment>
<dbReference type="RefSeq" id="WP_034987201.1">
    <property type="nucleotide sequence ID" value="NZ_AYZF01000017.1"/>
</dbReference>
<name>A0A023CV02_9LACO</name>
<organism evidence="8 9">
    <name type="scientific">Liquorilactobacillus sucicola DSM 21376 = JCM 15457</name>
    <dbReference type="NCBI Taxonomy" id="1423806"/>
    <lineage>
        <taxon>Bacteria</taxon>
        <taxon>Bacillati</taxon>
        <taxon>Bacillota</taxon>
        <taxon>Bacilli</taxon>
        <taxon>Lactobacillales</taxon>
        <taxon>Lactobacillaceae</taxon>
        <taxon>Liquorilactobacillus</taxon>
    </lineage>
</organism>